<dbReference type="SUPFAM" id="SSF81383">
    <property type="entry name" value="F-box domain"/>
    <property type="match status" value="1"/>
</dbReference>
<dbReference type="PROSITE" id="PS50181">
    <property type="entry name" value="FBOX"/>
    <property type="match status" value="1"/>
</dbReference>
<evidence type="ECO:0000259" key="2">
    <source>
        <dbReference type="PROSITE" id="PS50181"/>
    </source>
</evidence>
<dbReference type="Pfam" id="PF00646">
    <property type="entry name" value="F-box"/>
    <property type="match status" value="1"/>
</dbReference>
<evidence type="ECO:0000313" key="4">
    <source>
        <dbReference type="Proteomes" id="UP001415857"/>
    </source>
</evidence>
<dbReference type="Proteomes" id="UP001415857">
    <property type="component" value="Unassembled WGS sequence"/>
</dbReference>
<feature type="compositionally biased region" description="Basic residues" evidence="1">
    <location>
        <begin position="44"/>
        <end position="55"/>
    </location>
</feature>
<proteinExistence type="predicted"/>
<gene>
    <name evidence="3" type="ORF">L1049_018776</name>
</gene>
<dbReference type="InterPro" id="IPR036047">
    <property type="entry name" value="F-box-like_dom_sf"/>
</dbReference>
<comment type="caution">
    <text evidence="3">The sequence shown here is derived from an EMBL/GenBank/DDBJ whole genome shotgun (WGS) entry which is preliminary data.</text>
</comment>
<feature type="domain" description="F-box" evidence="2">
    <location>
        <begin position="62"/>
        <end position="107"/>
    </location>
</feature>
<protein>
    <recommendedName>
        <fullName evidence="2">F-box domain-containing protein</fullName>
    </recommendedName>
</protein>
<feature type="region of interest" description="Disordered" evidence="1">
    <location>
        <begin position="44"/>
        <end position="63"/>
    </location>
</feature>
<accession>A0AAP0RAJ6</accession>
<evidence type="ECO:0000256" key="1">
    <source>
        <dbReference type="SAM" id="MobiDB-lite"/>
    </source>
</evidence>
<dbReference type="SMART" id="SM00256">
    <property type="entry name" value="FBOX"/>
    <property type="match status" value="1"/>
</dbReference>
<dbReference type="PANTHER" id="PTHR31672">
    <property type="entry name" value="BNACNNG10540D PROTEIN"/>
    <property type="match status" value="1"/>
</dbReference>
<evidence type="ECO:0000313" key="3">
    <source>
        <dbReference type="EMBL" id="KAK9273964.1"/>
    </source>
</evidence>
<organism evidence="3 4">
    <name type="scientific">Liquidambar formosana</name>
    <name type="common">Formosan gum</name>
    <dbReference type="NCBI Taxonomy" id="63359"/>
    <lineage>
        <taxon>Eukaryota</taxon>
        <taxon>Viridiplantae</taxon>
        <taxon>Streptophyta</taxon>
        <taxon>Embryophyta</taxon>
        <taxon>Tracheophyta</taxon>
        <taxon>Spermatophyta</taxon>
        <taxon>Magnoliopsida</taxon>
        <taxon>eudicotyledons</taxon>
        <taxon>Gunneridae</taxon>
        <taxon>Pentapetalae</taxon>
        <taxon>Saxifragales</taxon>
        <taxon>Altingiaceae</taxon>
        <taxon>Liquidambar</taxon>
    </lineage>
</organism>
<dbReference type="CDD" id="cd22157">
    <property type="entry name" value="F-box_AtFBW1-like"/>
    <property type="match status" value="1"/>
</dbReference>
<dbReference type="Gene3D" id="1.20.1280.50">
    <property type="match status" value="1"/>
</dbReference>
<dbReference type="EMBL" id="JBBPBK010000012">
    <property type="protein sequence ID" value="KAK9273964.1"/>
    <property type="molecule type" value="Genomic_DNA"/>
</dbReference>
<dbReference type="InterPro" id="IPR050796">
    <property type="entry name" value="SCF_F-box_component"/>
</dbReference>
<reference evidence="3 4" key="1">
    <citation type="journal article" date="2024" name="Plant J.">
        <title>Genome sequences and population genomics reveal climatic adaptation and genomic divergence between two closely related sweetgum species.</title>
        <authorList>
            <person name="Xu W.Q."/>
            <person name="Ren C.Q."/>
            <person name="Zhang X.Y."/>
            <person name="Comes H.P."/>
            <person name="Liu X.H."/>
            <person name="Li Y.G."/>
            <person name="Kettle C.J."/>
            <person name="Jalonen R."/>
            <person name="Gaisberger H."/>
            <person name="Ma Y.Z."/>
            <person name="Qiu Y.X."/>
        </authorList>
    </citation>
    <scope>NUCLEOTIDE SEQUENCE [LARGE SCALE GENOMIC DNA]</scope>
    <source>
        <strain evidence="3">Hangzhou</strain>
    </source>
</reference>
<name>A0AAP0RAJ6_LIQFO</name>
<keyword evidence="4" id="KW-1185">Reference proteome</keyword>
<dbReference type="InterPro" id="IPR001810">
    <property type="entry name" value="F-box_dom"/>
</dbReference>
<sequence>MQACQHYNRKEKAKVKNEVISILSMASILQRLFCLSEKTTVRGSRKRKEKKKSLRNTKNGGDGSISKVPRDILIDVFSRLPVKTIFACRCVCNSWRHILLDPRFASVRLSRKHGSLLIIRTFFHICPQRECYMVEFKASNIASFIKFNPFHSNPRALVMVNSCNGLLCFTDRINVYINNPIAGESMRLPQGDIFRDNRVFGLGFN</sequence>
<dbReference type="AlphaFoldDB" id="A0AAP0RAJ6"/>